<dbReference type="AlphaFoldDB" id="A0AAD4S6D6"/>
<keyword evidence="1" id="KW-1133">Transmembrane helix</keyword>
<protein>
    <submittedName>
        <fullName evidence="2">Uncharacterized protein</fullName>
    </submittedName>
</protein>
<gene>
    <name evidence="2" type="ORF">MKW98_001757</name>
</gene>
<dbReference type="PANTHER" id="PTHR36797">
    <property type="entry name" value="OS01G0258600 PROTEIN"/>
    <property type="match status" value="1"/>
</dbReference>
<proteinExistence type="predicted"/>
<dbReference type="EMBL" id="JAJJMB010013564">
    <property type="protein sequence ID" value="KAI3867323.1"/>
    <property type="molecule type" value="Genomic_DNA"/>
</dbReference>
<keyword evidence="1" id="KW-0472">Membrane</keyword>
<keyword evidence="1" id="KW-0812">Transmembrane</keyword>
<dbReference type="Proteomes" id="UP001202328">
    <property type="component" value="Unassembled WGS sequence"/>
</dbReference>
<organism evidence="2 3">
    <name type="scientific">Papaver atlanticum</name>
    <dbReference type="NCBI Taxonomy" id="357466"/>
    <lineage>
        <taxon>Eukaryota</taxon>
        <taxon>Viridiplantae</taxon>
        <taxon>Streptophyta</taxon>
        <taxon>Embryophyta</taxon>
        <taxon>Tracheophyta</taxon>
        <taxon>Spermatophyta</taxon>
        <taxon>Magnoliopsida</taxon>
        <taxon>Ranunculales</taxon>
        <taxon>Papaveraceae</taxon>
        <taxon>Papaveroideae</taxon>
        <taxon>Papaver</taxon>
    </lineage>
</organism>
<feature type="non-terminal residue" evidence="2">
    <location>
        <position position="110"/>
    </location>
</feature>
<dbReference type="PANTHER" id="PTHR36797:SF3">
    <property type="entry name" value="OS01G0258600 PROTEIN"/>
    <property type="match status" value="1"/>
</dbReference>
<sequence>IHDQFSHLIVVVVMGTEENKDLLKGVDWKNVGGEVRDSSSAAATPVVKKRLPTKVRQVPEYYFLPRKPLSVILPFYGACIAAGIGAGMLIEVWINKKIKEDGGGVVWKME</sequence>
<feature type="transmembrane region" description="Helical" evidence="1">
    <location>
        <begin position="71"/>
        <end position="90"/>
    </location>
</feature>
<reference evidence="2" key="1">
    <citation type="submission" date="2022-04" db="EMBL/GenBank/DDBJ databases">
        <title>A functionally conserved STORR gene fusion in Papaver species that diverged 16.8 million years ago.</title>
        <authorList>
            <person name="Catania T."/>
        </authorList>
    </citation>
    <scope>NUCLEOTIDE SEQUENCE</scope>
    <source>
        <strain evidence="2">S-188037</strain>
    </source>
</reference>
<evidence type="ECO:0000256" key="1">
    <source>
        <dbReference type="SAM" id="Phobius"/>
    </source>
</evidence>
<name>A0AAD4S6D6_9MAGN</name>
<comment type="caution">
    <text evidence="2">The sequence shown here is derived from an EMBL/GenBank/DDBJ whole genome shotgun (WGS) entry which is preliminary data.</text>
</comment>
<keyword evidence="3" id="KW-1185">Reference proteome</keyword>
<accession>A0AAD4S6D6</accession>
<evidence type="ECO:0000313" key="3">
    <source>
        <dbReference type="Proteomes" id="UP001202328"/>
    </source>
</evidence>
<evidence type="ECO:0000313" key="2">
    <source>
        <dbReference type="EMBL" id="KAI3867323.1"/>
    </source>
</evidence>